<evidence type="ECO:0000313" key="4">
    <source>
        <dbReference type="Proteomes" id="UP001295423"/>
    </source>
</evidence>
<evidence type="ECO:0000256" key="1">
    <source>
        <dbReference type="SAM" id="MobiDB-lite"/>
    </source>
</evidence>
<protein>
    <recommendedName>
        <fullName evidence="2">AB hydrolase-1 domain-containing protein</fullName>
    </recommendedName>
</protein>
<dbReference type="EMBL" id="CAKOGP040001892">
    <property type="protein sequence ID" value="CAJ1955725.1"/>
    <property type="molecule type" value="Genomic_DNA"/>
</dbReference>
<keyword evidence="4" id="KW-1185">Reference proteome</keyword>
<dbReference type="InterPro" id="IPR000073">
    <property type="entry name" value="AB_hydrolase_1"/>
</dbReference>
<dbReference type="Pfam" id="PF00561">
    <property type="entry name" value="Abhydrolase_1"/>
    <property type="match status" value="1"/>
</dbReference>
<reference evidence="3" key="1">
    <citation type="submission" date="2023-08" db="EMBL/GenBank/DDBJ databases">
        <authorList>
            <person name="Audoor S."/>
            <person name="Bilcke G."/>
        </authorList>
    </citation>
    <scope>NUCLEOTIDE SEQUENCE</scope>
</reference>
<dbReference type="SUPFAM" id="SSF53474">
    <property type="entry name" value="alpha/beta-Hydrolases"/>
    <property type="match status" value="1"/>
</dbReference>
<dbReference type="Proteomes" id="UP001295423">
    <property type="component" value="Unassembled WGS sequence"/>
</dbReference>
<accession>A0AAD2JK19</accession>
<evidence type="ECO:0000259" key="2">
    <source>
        <dbReference type="Pfam" id="PF00561"/>
    </source>
</evidence>
<evidence type="ECO:0000313" key="3">
    <source>
        <dbReference type="EMBL" id="CAJ1955725.1"/>
    </source>
</evidence>
<proteinExistence type="predicted"/>
<feature type="region of interest" description="Disordered" evidence="1">
    <location>
        <begin position="224"/>
        <end position="247"/>
    </location>
</feature>
<organism evidence="3 4">
    <name type="scientific">Cylindrotheca closterium</name>
    <dbReference type="NCBI Taxonomy" id="2856"/>
    <lineage>
        <taxon>Eukaryota</taxon>
        <taxon>Sar</taxon>
        <taxon>Stramenopiles</taxon>
        <taxon>Ochrophyta</taxon>
        <taxon>Bacillariophyta</taxon>
        <taxon>Bacillariophyceae</taxon>
        <taxon>Bacillariophycidae</taxon>
        <taxon>Bacillariales</taxon>
        <taxon>Bacillariaceae</taxon>
        <taxon>Cylindrotheca</taxon>
    </lineage>
</organism>
<feature type="domain" description="AB hydrolase-1" evidence="2">
    <location>
        <begin position="1"/>
        <end position="298"/>
    </location>
</feature>
<dbReference type="AlphaFoldDB" id="A0AAD2JK19"/>
<comment type="caution">
    <text evidence="3">The sequence shown here is derived from an EMBL/GenBank/DDBJ whole genome shotgun (WGS) entry which is preliminary data.</text>
</comment>
<gene>
    <name evidence="3" type="ORF">CYCCA115_LOCUS15893</name>
</gene>
<dbReference type="PANTHER" id="PTHR43329">
    <property type="entry name" value="EPOXIDE HYDROLASE"/>
    <property type="match status" value="1"/>
</dbReference>
<sequence>MRGFGSSSIPKGELEAYSRQSLVSDVDALRKHYCGDDGSFAMLVGHDWGGVVVWATLEAFGHGPTKIAKSAVLINAPHPRIFSNYIYTPKQALKSWYIFCFQLYWFPEFFLHRTQSLYYSSHEVEYQHLVNGLGLSISNDKASCTAETNVNEEESTCSVSKDAKMPYTTIEVERNLAIFKEALTDRDRIHAMLSYYRAMTAGFWSEPRVELSLVNQAIRWLHNSNGNGNEGSDEASEQPMDSSTLSSRGVSIPTMILWGKKDKFLGEELASAPDGLLENYQGTKFFDDAGHWVHWEKPLETAEALIQFANTHNKGQPAV</sequence>
<name>A0AAD2JK19_9STRA</name>
<dbReference type="Gene3D" id="3.40.50.1820">
    <property type="entry name" value="alpha/beta hydrolase"/>
    <property type="match status" value="1"/>
</dbReference>
<dbReference type="InterPro" id="IPR029058">
    <property type="entry name" value="AB_hydrolase_fold"/>
</dbReference>